<dbReference type="GO" id="GO:0003899">
    <property type="term" value="F:DNA-directed RNA polymerase activity"/>
    <property type="evidence" value="ECO:0007669"/>
    <property type="project" value="InterPro"/>
</dbReference>
<feature type="binding site" evidence="9">
    <location>
        <position position="99"/>
    </location>
    <ligand>
        <name>Zn(2+)</name>
        <dbReference type="ChEBI" id="CHEBI:29105"/>
        <label>2</label>
    </ligand>
</feature>
<dbReference type="PIRSF" id="PIRSF005586">
    <property type="entry name" value="RNApol_RpoM"/>
    <property type="match status" value="1"/>
</dbReference>
<evidence type="ECO:0000313" key="13">
    <source>
        <dbReference type="EMBL" id="CAE0324605.1"/>
    </source>
</evidence>
<keyword evidence="5 9" id="KW-0862">Zinc</keyword>
<dbReference type="PROSITE" id="PS51133">
    <property type="entry name" value="ZF_TFIIS_2"/>
    <property type="match status" value="1"/>
</dbReference>
<dbReference type="GO" id="GO:0005666">
    <property type="term" value="C:RNA polymerase III complex"/>
    <property type="evidence" value="ECO:0007669"/>
    <property type="project" value="TreeGrafter"/>
</dbReference>
<feature type="binding site" evidence="9">
    <location>
        <position position="4"/>
    </location>
    <ligand>
        <name>Zn(2+)</name>
        <dbReference type="ChEBI" id="CHEBI:29105"/>
        <label>1</label>
    </ligand>
</feature>
<feature type="binding site" evidence="9">
    <location>
        <position position="69"/>
    </location>
    <ligand>
        <name>Zn(2+)</name>
        <dbReference type="ChEBI" id="CHEBI:29105"/>
        <label>2</label>
    </ligand>
</feature>
<dbReference type="SMART" id="SM00440">
    <property type="entry name" value="ZnF_C2C2"/>
    <property type="match status" value="1"/>
</dbReference>
<organism evidence="13">
    <name type="scientific">Strombidium inclinatum</name>
    <dbReference type="NCBI Taxonomy" id="197538"/>
    <lineage>
        <taxon>Eukaryota</taxon>
        <taxon>Sar</taxon>
        <taxon>Alveolata</taxon>
        <taxon>Ciliophora</taxon>
        <taxon>Intramacronucleata</taxon>
        <taxon>Spirotrichea</taxon>
        <taxon>Oligotrichia</taxon>
        <taxon>Strombidiidae</taxon>
        <taxon>Strombidium</taxon>
    </lineage>
</organism>
<dbReference type="SUPFAM" id="SSF57783">
    <property type="entry name" value="Zinc beta-ribbon"/>
    <property type="match status" value="1"/>
</dbReference>
<feature type="binding site" evidence="9">
    <location>
        <position position="102"/>
    </location>
    <ligand>
        <name>Zn(2+)</name>
        <dbReference type="ChEBI" id="CHEBI:29105"/>
        <label>2</label>
    </ligand>
</feature>
<protein>
    <recommendedName>
        <fullName evidence="8">DNA-directed RNA polymerase subunit</fullName>
    </recommendedName>
</protein>
<comment type="function">
    <text evidence="8">DNA-dependent RNA polymerase catalyzes the transcription of DNA into RNA using the four ribonucleoside triphosphates as substrates.</text>
</comment>
<evidence type="ECO:0000256" key="11">
    <source>
        <dbReference type="RuleBase" id="RU003474"/>
    </source>
</evidence>
<evidence type="ECO:0000256" key="5">
    <source>
        <dbReference type="ARBA" id="ARBA00022833"/>
    </source>
</evidence>
<dbReference type="PANTHER" id="PTHR11239">
    <property type="entry name" value="DNA-DIRECTED RNA POLYMERASE"/>
    <property type="match status" value="1"/>
</dbReference>
<dbReference type="SMART" id="SM00661">
    <property type="entry name" value="RPOL9"/>
    <property type="match status" value="1"/>
</dbReference>
<keyword evidence="7 8" id="KW-0539">Nucleus</keyword>
<evidence type="ECO:0000256" key="4">
    <source>
        <dbReference type="ARBA" id="ARBA00022771"/>
    </source>
</evidence>
<dbReference type="InterPro" id="IPR034014">
    <property type="entry name" value="Zn_ribbon_RPC11_C"/>
</dbReference>
<keyword evidence="4 10" id="KW-0863">Zinc-finger</keyword>
<dbReference type="GO" id="GO:0006386">
    <property type="term" value="P:termination of RNA polymerase III transcription"/>
    <property type="evidence" value="ECO:0007669"/>
    <property type="project" value="TreeGrafter"/>
</dbReference>
<keyword evidence="2 8" id="KW-0240">DNA-directed RNA polymerase</keyword>
<comment type="similarity">
    <text evidence="8 11">Belongs to the archaeal rpoM/eukaryotic RPA12/RPB9/RPC11 RNA polymerase family.</text>
</comment>
<dbReference type="Gene3D" id="2.20.25.10">
    <property type="match status" value="1"/>
</dbReference>
<gene>
    <name evidence="13" type="ORF">SINC0208_LOCUS5227</name>
</gene>
<keyword evidence="6 8" id="KW-0804">Transcription</keyword>
<comment type="subcellular location">
    <subcellularLocation>
        <location evidence="1 8">Nucleus</location>
    </subcellularLocation>
</comment>
<dbReference type="CDD" id="cd10509">
    <property type="entry name" value="Zn-ribbon_RPC11"/>
    <property type="match status" value="1"/>
</dbReference>
<evidence type="ECO:0000256" key="2">
    <source>
        <dbReference type="ARBA" id="ARBA00022478"/>
    </source>
</evidence>
<reference evidence="13" key="1">
    <citation type="submission" date="2021-01" db="EMBL/GenBank/DDBJ databases">
        <authorList>
            <person name="Corre E."/>
            <person name="Pelletier E."/>
            <person name="Niang G."/>
            <person name="Scheremetjew M."/>
            <person name="Finn R."/>
            <person name="Kale V."/>
            <person name="Holt S."/>
            <person name="Cochrane G."/>
            <person name="Meng A."/>
            <person name="Brown T."/>
            <person name="Cohen L."/>
        </authorList>
    </citation>
    <scope>NUCLEOTIDE SEQUENCE</scope>
    <source>
        <strain evidence="13">S3</strain>
    </source>
</reference>
<accession>A0A7S3IJY3</accession>
<feature type="domain" description="TFIIS-type" evidence="12">
    <location>
        <begin position="65"/>
        <end position="107"/>
    </location>
</feature>
<dbReference type="InterPro" id="IPR001529">
    <property type="entry name" value="Zn_ribbon_RPB9"/>
</dbReference>
<evidence type="ECO:0000256" key="1">
    <source>
        <dbReference type="ARBA" id="ARBA00004123"/>
    </source>
</evidence>
<keyword evidence="3 9" id="KW-0479">Metal-binding</keyword>
<dbReference type="GO" id="GO:0003676">
    <property type="term" value="F:nucleic acid binding"/>
    <property type="evidence" value="ECO:0007669"/>
    <property type="project" value="InterPro"/>
</dbReference>
<dbReference type="Pfam" id="PF01096">
    <property type="entry name" value="Zn_ribbon_TFIIS"/>
    <property type="match status" value="1"/>
</dbReference>
<feature type="binding site" evidence="9">
    <location>
        <position position="7"/>
    </location>
    <ligand>
        <name>Zn(2+)</name>
        <dbReference type="ChEBI" id="CHEBI:29105"/>
        <label>1</label>
    </ligand>
</feature>
<evidence type="ECO:0000256" key="7">
    <source>
        <dbReference type="ARBA" id="ARBA00023242"/>
    </source>
</evidence>
<dbReference type="Pfam" id="PF02150">
    <property type="entry name" value="Zn_ribbon_RPB9"/>
    <property type="match status" value="1"/>
</dbReference>
<sequence>MLFCPTCANLLLTEKTATDFRFYCKTCPYIYAVEEKLNVKMKLDRKEIDDVLGGKEAWENVDRTDVQQCVNNKCSSKRAFFMQIQTRSADEPMTVFYRCVECHVQWKEY</sequence>
<feature type="binding site" evidence="9">
    <location>
        <position position="24"/>
    </location>
    <ligand>
        <name>Zn(2+)</name>
        <dbReference type="ChEBI" id="CHEBI:29105"/>
        <label>1</label>
    </ligand>
</feature>
<dbReference type="InterPro" id="IPR001222">
    <property type="entry name" value="Znf_TFIIS"/>
</dbReference>
<dbReference type="EMBL" id="HBIH01012686">
    <property type="protein sequence ID" value="CAE0324605.1"/>
    <property type="molecule type" value="Transcribed_RNA"/>
</dbReference>
<dbReference type="GO" id="GO:0008270">
    <property type="term" value="F:zinc ion binding"/>
    <property type="evidence" value="ECO:0007669"/>
    <property type="project" value="UniProtKB-KW"/>
</dbReference>
<evidence type="ECO:0000256" key="8">
    <source>
        <dbReference type="PIRNR" id="PIRNR005586"/>
    </source>
</evidence>
<evidence type="ECO:0000256" key="10">
    <source>
        <dbReference type="PIRSR" id="PIRSR005586-2"/>
    </source>
</evidence>
<evidence type="ECO:0000256" key="9">
    <source>
        <dbReference type="PIRSR" id="PIRSR005586-1"/>
    </source>
</evidence>
<dbReference type="FunFam" id="2.20.25.10:FF:000005">
    <property type="entry name" value="DNA-directed RNA polymerase subunit"/>
    <property type="match status" value="1"/>
</dbReference>
<dbReference type="PANTHER" id="PTHR11239:SF12">
    <property type="entry name" value="DNA-DIRECTED RNA POLYMERASE III SUBUNIT RPC10"/>
    <property type="match status" value="1"/>
</dbReference>
<dbReference type="AlphaFoldDB" id="A0A7S3IJY3"/>
<dbReference type="InterPro" id="IPR012164">
    <property type="entry name" value="Rpa12/Rpb9/Rpc10/TFS"/>
</dbReference>
<proteinExistence type="inferred from homology"/>
<feature type="zinc finger region" description="C4-type" evidence="10">
    <location>
        <begin position="4"/>
        <end position="27"/>
    </location>
</feature>
<evidence type="ECO:0000259" key="12">
    <source>
        <dbReference type="PROSITE" id="PS51133"/>
    </source>
</evidence>
<name>A0A7S3IJY3_9SPIT</name>
<evidence type="ECO:0000256" key="6">
    <source>
        <dbReference type="ARBA" id="ARBA00023163"/>
    </source>
</evidence>
<evidence type="ECO:0000256" key="3">
    <source>
        <dbReference type="ARBA" id="ARBA00022723"/>
    </source>
</evidence>
<feature type="binding site" evidence="9">
    <location>
        <position position="27"/>
    </location>
    <ligand>
        <name>Zn(2+)</name>
        <dbReference type="ChEBI" id="CHEBI:29105"/>
        <label>1</label>
    </ligand>
</feature>
<feature type="binding site" evidence="9">
    <location>
        <position position="74"/>
    </location>
    <ligand>
        <name>Zn(2+)</name>
        <dbReference type="ChEBI" id="CHEBI:29105"/>
        <label>2</label>
    </ligand>
</feature>